<dbReference type="AlphaFoldDB" id="A0A1M6BX29"/>
<dbReference type="RefSeq" id="WP_073148504.1">
    <property type="nucleotide sequence ID" value="NZ_FQYY01000002.1"/>
</dbReference>
<evidence type="ECO:0000313" key="1">
    <source>
        <dbReference type="EMBL" id="SHI53325.1"/>
    </source>
</evidence>
<dbReference type="STRING" id="579105.SAMN04488096_102261"/>
<keyword evidence="2" id="KW-1185">Reference proteome</keyword>
<gene>
    <name evidence="1" type="ORF">SAMN04488096_102261</name>
</gene>
<evidence type="ECO:0000313" key="2">
    <source>
        <dbReference type="Proteomes" id="UP000184225"/>
    </source>
</evidence>
<sequence length="204" mass="23239">MTSVITGDIINSKSVKLPKAYLEQIRTTLQVLGKEHTDWEIFRGDSFQIEIKDPLNVFWQCVYIKASLKTIKELDARMAIGIGEKTYHAKTISEANGSAFINSGEVFETLKKEKSNLLINTGHTDLDNELNVYFQLALMTMDYWTPNSAEIIKLSIENPQLNQKQLGELIGIKQNTVSERQKRAALSQLQDFDLIFREKINSIL</sequence>
<protein>
    <submittedName>
        <fullName evidence="1">SatD family (SatD)</fullName>
    </submittedName>
</protein>
<proteinExistence type="predicted"/>
<organism evidence="1 2">
    <name type="scientific">Mesonia phycicola</name>
    <dbReference type="NCBI Taxonomy" id="579105"/>
    <lineage>
        <taxon>Bacteria</taxon>
        <taxon>Pseudomonadati</taxon>
        <taxon>Bacteroidota</taxon>
        <taxon>Flavobacteriia</taxon>
        <taxon>Flavobacteriales</taxon>
        <taxon>Flavobacteriaceae</taxon>
        <taxon>Mesonia</taxon>
    </lineage>
</organism>
<dbReference type="EMBL" id="FQYY01000002">
    <property type="protein sequence ID" value="SHI53325.1"/>
    <property type="molecule type" value="Genomic_DNA"/>
</dbReference>
<dbReference type="Proteomes" id="UP000184225">
    <property type="component" value="Unassembled WGS sequence"/>
</dbReference>
<reference evidence="1 2" key="1">
    <citation type="submission" date="2016-11" db="EMBL/GenBank/DDBJ databases">
        <authorList>
            <person name="Jaros S."/>
            <person name="Januszkiewicz K."/>
            <person name="Wedrychowicz H."/>
        </authorList>
    </citation>
    <scope>NUCLEOTIDE SEQUENCE [LARGE SCALE GENOMIC DNA]</scope>
    <source>
        <strain evidence="1 2">DSM 21425</strain>
    </source>
</reference>
<dbReference type="OrthoDB" id="7064118at2"/>
<name>A0A1M6BX29_9FLAO</name>
<dbReference type="InterPro" id="IPR032580">
    <property type="entry name" value="SatD"/>
</dbReference>
<dbReference type="Pfam" id="PF16264">
    <property type="entry name" value="SatD"/>
    <property type="match status" value="1"/>
</dbReference>
<accession>A0A1M6BX29</accession>